<dbReference type="PIRSF" id="PIRSF000077">
    <property type="entry name" value="Thioredoxin"/>
    <property type="match status" value="1"/>
</dbReference>
<dbReference type="Proteomes" id="UP000679779">
    <property type="component" value="Unassembled WGS sequence"/>
</dbReference>
<dbReference type="RefSeq" id="WP_160044365.1">
    <property type="nucleotide sequence ID" value="NZ_BORQ01000002.1"/>
</dbReference>
<evidence type="ECO:0000313" key="12">
    <source>
        <dbReference type="Proteomes" id="UP000679779"/>
    </source>
</evidence>
<evidence type="ECO:0000313" key="11">
    <source>
        <dbReference type="EMBL" id="GIO31080.1"/>
    </source>
</evidence>
<dbReference type="InterPro" id="IPR017937">
    <property type="entry name" value="Thioredoxin_CS"/>
</dbReference>
<accession>A0A919XHK9</accession>
<gene>
    <name evidence="11" type="primary">trxA_1</name>
    <name evidence="11" type="ORF">J2TS6_22210</name>
</gene>
<dbReference type="NCBIfam" id="TIGR01068">
    <property type="entry name" value="thioredoxin"/>
    <property type="match status" value="1"/>
</dbReference>
<dbReference type="GO" id="GO:0005829">
    <property type="term" value="C:cytosol"/>
    <property type="evidence" value="ECO:0007669"/>
    <property type="project" value="TreeGrafter"/>
</dbReference>
<organism evidence="11 12">
    <name type="scientific">Paenibacillus albilobatus</name>
    <dbReference type="NCBI Taxonomy" id="2716884"/>
    <lineage>
        <taxon>Bacteria</taxon>
        <taxon>Bacillati</taxon>
        <taxon>Bacillota</taxon>
        <taxon>Bacilli</taxon>
        <taxon>Bacillales</taxon>
        <taxon>Paenibacillaceae</taxon>
        <taxon>Paenibacillus</taxon>
    </lineage>
</organism>
<dbReference type="InterPro" id="IPR013766">
    <property type="entry name" value="Thioredoxin_domain"/>
</dbReference>
<dbReference type="PRINTS" id="PR00421">
    <property type="entry name" value="THIOREDOXIN"/>
</dbReference>
<evidence type="ECO:0000256" key="4">
    <source>
        <dbReference type="ARBA" id="ARBA00022982"/>
    </source>
</evidence>
<evidence type="ECO:0000256" key="1">
    <source>
        <dbReference type="ARBA" id="ARBA00008987"/>
    </source>
</evidence>
<feature type="disulfide bond" description="Redox-active" evidence="9">
    <location>
        <begin position="30"/>
        <end position="33"/>
    </location>
</feature>
<keyword evidence="12" id="KW-1185">Reference proteome</keyword>
<dbReference type="FunFam" id="3.40.30.10:FF:000001">
    <property type="entry name" value="Thioredoxin"/>
    <property type="match status" value="1"/>
</dbReference>
<dbReference type="AlphaFoldDB" id="A0A919XHK9"/>
<keyword evidence="3" id="KW-0813">Transport</keyword>
<protein>
    <recommendedName>
        <fullName evidence="2 7">Thioredoxin</fullName>
    </recommendedName>
</protein>
<keyword evidence="6 9" id="KW-0676">Redox-active center</keyword>
<evidence type="ECO:0000256" key="9">
    <source>
        <dbReference type="PIRSR" id="PIRSR000077-4"/>
    </source>
</evidence>
<evidence type="ECO:0000256" key="7">
    <source>
        <dbReference type="NCBIfam" id="TIGR01068"/>
    </source>
</evidence>
<evidence type="ECO:0000256" key="8">
    <source>
        <dbReference type="PIRNR" id="PIRNR000077"/>
    </source>
</evidence>
<dbReference type="PROSITE" id="PS00194">
    <property type="entry name" value="THIOREDOXIN_1"/>
    <property type="match status" value="1"/>
</dbReference>
<dbReference type="Gene3D" id="3.40.30.10">
    <property type="entry name" value="Glutaredoxin"/>
    <property type="match status" value="1"/>
</dbReference>
<evidence type="ECO:0000256" key="3">
    <source>
        <dbReference type="ARBA" id="ARBA00022448"/>
    </source>
</evidence>
<dbReference type="CDD" id="cd02947">
    <property type="entry name" value="TRX_family"/>
    <property type="match status" value="1"/>
</dbReference>
<dbReference type="InterPro" id="IPR005746">
    <property type="entry name" value="Thioredoxin"/>
</dbReference>
<evidence type="ECO:0000256" key="6">
    <source>
        <dbReference type="ARBA" id="ARBA00023284"/>
    </source>
</evidence>
<keyword evidence="4" id="KW-0249">Electron transport</keyword>
<dbReference type="InterPro" id="IPR036249">
    <property type="entry name" value="Thioredoxin-like_sf"/>
</dbReference>
<dbReference type="GO" id="GO:0015035">
    <property type="term" value="F:protein-disulfide reductase activity"/>
    <property type="evidence" value="ECO:0007669"/>
    <property type="project" value="UniProtKB-UniRule"/>
</dbReference>
<evidence type="ECO:0000259" key="10">
    <source>
        <dbReference type="PROSITE" id="PS51352"/>
    </source>
</evidence>
<dbReference type="Pfam" id="PF00085">
    <property type="entry name" value="Thioredoxin"/>
    <property type="match status" value="1"/>
</dbReference>
<keyword evidence="5 9" id="KW-1015">Disulfide bond</keyword>
<proteinExistence type="inferred from homology"/>
<comment type="caution">
    <text evidence="11">The sequence shown here is derived from an EMBL/GenBank/DDBJ whole genome shotgun (WGS) entry which is preliminary data.</text>
</comment>
<dbReference type="EMBL" id="BORQ01000002">
    <property type="protein sequence ID" value="GIO31080.1"/>
    <property type="molecule type" value="Genomic_DNA"/>
</dbReference>
<dbReference type="GO" id="GO:0045454">
    <property type="term" value="P:cell redox homeostasis"/>
    <property type="evidence" value="ECO:0007669"/>
    <property type="project" value="TreeGrafter"/>
</dbReference>
<name>A0A919XHK9_9BACL</name>
<sequence length="105" mass="11644">MTIYHATDSTFKKDLRSEGVTLVNFWASWCGPCRMFAPILEAYASDNKSDVKVLKVNVDENVETAAQFGIMSIPATVLFKNGKPVAKEVGILSKDGLKKWVAKYL</sequence>
<comment type="similarity">
    <text evidence="1 8">Belongs to the thioredoxin family.</text>
</comment>
<dbReference type="PANTHER" id="PTHR45663">
    <property type="entry name" value="GEO12009P1"/>
    <property type="match status" value="1"/>
</dbReference>
<reference evidence="11" key="1">
    <citation type="submission" date="2021-03" db="EMBL/GenBank/DDBJ databases">
        <title>Antimicrobial resistance genes in bacteria isolated from Japanese honey, and their potential for conferring macrolide and lincosamide resistance in the American foulbrood pathogen Paenibacillus larvae.</title>
        <authorList>
            <person name="Okamoto M."/>
            <person name="Kumagai M."/>
            <person name="Kanamori H."/>
            <person name="Takamatsu D."/>
        </authorList>
    </citation>
    <scope>NUCLEOTIDE SEQUENCE</scope>
    <source>
        <strain evidence="11">J2TS6</strain>
    </source>
</reference>
<dbReference type="PANTHER" id="PTHR45663:SF11">
    <property type="entry name" value="GEO12009P1"/>
    <property type="match status" value="1"/>
</dbReference>
<dbReference type="SUPFAM" id="SSF52833">
    <property type="entry name" value="Thioredoxin-like"/>
    <property type="match status" value="1"/>
</dbReference>
<evidence type="ECO:0000256" key="5">
    <source>
        <dbReference type="ARBA" id="ARBA00023157"/>
    </source>
</evidence>
<dbReference type="PROSITE" id="PS51352">
    <property type="entry name" value="THIOREDOXIN_2"/>
    <property type="match status" value="1"/>
</dbReference>
<feature type="domain" description="Thioredoxin" evidence="10">
    <location>
        <begin position="1"/>
        <end position="105"/>
    </location>
</feature>
<evidence type="ECO:0000256" key="2">
    <source>
        <dbReference type="ARBA" id="ARBA00020570"/>
    </source>
</evidence>